<name>A0ACC0N6Z2_RHOML</name>
<evidence type="ECO:0000313" key="1">
    <source>
        <dbReference type="EMBL" id="KAI8548589.1"/>
    </source>
</evidence>
<keyword evidence="2" id="KW-1185">Reference proteome</keyword>
<dbReference type="Proteomes" id="UP001062846">
    <property type="component" value="Chromosome 7"/>
</dbReference>
<protein>
    <submittedName>
        <fullName evidence="1">Uncharacterized protein</fullName>
    </submittedName>
</protein>
<comment type="caution">
    <text evidence="1">The sequence shown here is derived from an EMBL/GenBank/DDBJ whole genome shotgun (WGS) entry which is preliminary data.</text>
</comment>
<dbReference type="EMBL" id="CM046394">
    <property type="protein sequence ID" value="KAI8548589.1"/>
    <property type="molecule type" value="Genomic_DNA"/>
</dbReference>
<reference evidence="1" key="1">
    <citation type="submission" date="2022-02" db="EMBL/GenBank/DDBJ databases">
        <title>Plant Genome Project.</title>
        <authorList>
            <person name="Zhang R.-G."/>
        </authorList>
    </citation>
    <scope>NUCLEOTIDE SEQUENCE</scope>
    <source>
        <strain evidence="1">AT1</strain>
    </source>
</reference>
<evidence type="ECO:0000313" key="2">
    <source>
        <dbReference type="Proteomes" id="UP001062846"/>
    </source>
</evidence>
<gene>
    <name evidence="1" type="ORF">RHMOL_Rhmol07G0284600</name>
</gene>
<proteinExistence type="predicted"/>
<accession>A0ACC0N6Z2</accession>
<organism evidence="1 2">
    <name type="scientific">Rhododendron molle</name>
    <name type="common">Chinese azalea</name>
    <name type="synonym">Azalea mollis</name>
    <dbReference type="NCBI Taxonomy" id="49168"/>
    <lineage>
        <taxon>Eukaryota</taxon>
        <taxon>Viridiplantae</taxon>
        <taxon>Streptophyta</taxon>
        <taxon>Embryophyta</taxon>
        <taxon>Tracheophyta</taxon>
        <taxon>Spermatophyta</taxon>
        <taxon>Magnoliopsida</taxon>
        <taxon>eudicotyledons</taxon>
        <taxon>Gunneridae</taxon>
        <taxon>Pentapetalae</taxon>
        <taxon>asterids</taxon>
        <taxon>Ericales</taxon>
        <taxon>Ericaceae</taxon>
        <taxon>Ericoideae</taxon>
        <taxon>Rhodoreae</taxon>
        <taxon>Rhododendron</taxon>
    </lineage>
</organism>
<sequence>MVAASDRLSARRGRGAALFFNGCPYAAKTPRTSGSLLFGVASIPAKGNHFVFFLAVSPSLWLLDYCIGEDRFHCAALISTIRVLFLEGNCLSGFILHVSRPCL</sequence>